<dbReference type="Pfam" id="PF16704">
    <property type="entry name" value="Rab_bind"/>
    <property type="match status" value="1"/>
</dbReference>
<dbReference type="OrthoDB" id="1926336at2759"/>
<dbReference type="PANTHER" id="PTHR18902">
    <property type="entry name" value="NUCLEAR MITOTIC APPARATUS PROTEIN 1-RELATED"/>
    <property type="match status" value="1"/>
</dbReference>
<dbReference type="GO" id="GO:0005737">
    <property type="term" value="C:cytoplasm"/>
    <property type="evidence" value="ECO:0007669"/>
    <property type="project" value="UniProtKB-SubCell"/>
</dbReference>
<dbReference type="EMBL" id="CAJPVJ010000395">
    <property type="protein sequence ID" value="CAG2162322.1"/>
    <property type="molecule type" value="Genomic_DNA"/>
</dbReference>
<keyword evidence="2" id="KW-0963">Cytoplasm</keyword>
<comment type="subcellular location">
    <subcellularLocation>
        <location evidence="1">Cytoplasm</location>
    </subcellularLocation>
</comment>
<dbReference type="Gene3D" id="1.10.287.1490">
    <property type="match status" value="1"/>
</dbReference>
<keyword evidence="3" id="KW-0597">Phosphoprotein</keyword>
<dbReference type="Proteomes" id="UP000728032">
    <property type="component" value="Unassembled WGS sequence"/>
</dbReference>
<dbReference type="InterPro" id="IPR000237">
    <property type="entry name" value="GRIP_dom"/>
</dbReference>
<dbReference type="EMBL" id="OC915220">
    <property type="protein sequence ID" value="CAD7639320.1"/>
    <property type="molecule type" value="Genomic_DNA"/>
</dbReference>
<evidence type="ECO:0000256" key="2">
    <source>
        <dbReference type="ARBA" id="ARBA00022490"/>
    </source>
</evidence>
<sequence length="540" mass="62899">MESNSSELVNGLNESTDDLVTKLSATEDKLQKFKALAVKLKKELNDTKQQLSKSLSDCNEFKAQLKTQDREKISSSYQQIVLNFQSLQSEYDKIQDESDSLKTRNKELERDLSDGLNELTRVRQELEETKDQIDGLNGCVASLKEDKQCLEVRKREFESKVIVLQNELDLERKRNVANTGLEQTIAELHHQLDEKTTEIIDLSDRFETTKQDIKQFDELVVEKQELMSRVESLEKENSLLKEDVQKYSETLETQLSEIENYKIKSSEWTALIHSLETQSKTSNELFNKTIKSLETKVHELQTHVNGLEKELIAKDEKFEEYKHRVCKVLKQQNDNQNSDRNSKQIHAFETTIENLNLELNSLKINEFKSENEKLKSLARELQSSLKTSVSPTSMSGNILQEILYSTETQEMRPLNQDFTKHLTAAQNKVENLTQLLEESESNNMLISEQNRVLKEEIRRLERSIERIEMADNLEYLKNIIVKFITLNGEDERQRLIPVLTTILKLSPDEQSLFQTFTSIDQNINQNKWTDYLYNWTADNK</sequence>
<dbReference type="AlphaFoldDB" id="A0A7R9QB14"/>
<evidence type="ECO:0000256" key="1">
    <source>
        <dbReference type="ARBA" id="ARBA00004496"/>
    </source>
</evidence>
<keyword evidence="4 5" id="KW-0175">Coiled coil</keyword>
<feature type="coiled-coil region" evidence="5">
    <location>
        <begin position="290"/>
        <end position="384"/>
    </location>
</feature>
<dbReference type="InterPro" id="IPR032023">
    <property type="entry name" value="GCC2_Rab_bind"/>
</dbReference>
<evidence type="ECO:0000259" key="6">
    <source>
        <dbReference type="PROSITE" id="PS50913"/>
    </source>
</evidence>
<dbReference type="SMART" id="SM00755">
    <property type="entry name" value="Grip"/>
    <property type="match status" value="1"/>
</dbReference>
<reference evidence="7" key="1">
    <citation type="submission" date="2020-11" db="EMBL/GenBank/DDBJ databases">
        <authorList>
            <person name="Tran Van P."/>
        </authorList>
    </citation>
    <scope>NUCLEOTIDE SEQUENCE</scope>
</reference>
<dbReference type="InterPro" id="IPR051841">
    <property type="entry name" value="MT-Golgi_org_protein"/>
</dbReference>
<dbReference type="PROSITE" id="PS50913">
    <property type="entry name" value="GRIP"/>
    <property type="match status" value="1"/>
</dbReference>
<feature type="coiled-coil region" evidence="5">
    <location>
        <begin position="415"/>
        <end position="470"/>
    </location>
</feature>
<name>A0A7R9QB14_9ACAR</name>
<protein>
    <recommendedName>
        <fullName evidence="6">GRIP domain-containing protein</fullName>
    </recommendedName>
</protein>
<evidence type="ECO:0000256" key="3">
    <source>
        <dbReference type="ARBA" id="ARBA00022553"/>
    </source>
</evidence>
<proteinExistence type="predicted"/>
<dbReference type="PANTHER" id="PTHR18902:SF25">
    <property type="entry name" value="GRIP AND COILED-COIL DOMAIN-CONTAINING PROTEIN 2"/>
    <property type="match status" value="1"/>
</dbReference>
<evidence type="ECO:0000313" key="8">
    <source>
        <dbReference type="Proteomes" id="UP000728032"/>
    </source>
</evidence>
<evidence type="ECO:0000256" key="4">
    <source>
        <dbReference type="ARBA" id="ARBA00023054"/>
    </source>
</evidence>
<gene>
    <name evidence="7" type="ORF">ONB1V03_LOCUS1918</name>
</gene>
<evidence type="ECO:0000256" key="5">
    <source>
        <dbReference type="SAM" id="Coils"/>
    </source>
</evidence>
<feature type="domain" description="GRIP" evidence="6">
    <location>
        <begin position="466"/>
        <end position="516"/>
    </location>
</feature>
<accession>A0A7R9QB14</accession>
<dbReference type="Gene3D" id="1.10.220.60">
    <property type="entry name" value="GRIP domain"/>
    <property type="match status" value="1"/>
</dbReference>
<evidence type="ECO:0000313" key="7">
    <source>
        <dbReference type="EMBL" id="CAD7639320.1"/>
    </source>
</evidence>
<feature type="coiled-coil region" evidence="5">
    <location>
        <begin position="23"/>
        <end position="264"/>
    </location>
</feature>
<organism evidence="7">
    <name type="scientific">Oppiella nova</name>
    <dbReference type="NCBI Taxonomy" id="334625"/>
    <lineage>
        <taxon>Eukaryota</taxon>
        <taxon>Metazoa</taxon>
        <taxon>Ecdysozoa</taxon>
        <taxon>Arthropoda</taxon>
        <taxon>Chelicerata</taxon>
        <taxon>Arachnida</taxon>
        <taxon>Acari</taxon>
        <taxon>Acariformes</taxon>
        <taxon>Sarcoptiformes</taxon>
        <taxon>Oribatida</taxon>
        <taxon>Brachypylina</taxon>
        <taxon>Oppioidea</taxon>
        <taxon>Oppiidae</taxon>
        <taxon>Oppiella</taxon>
    </lineage>
</organism>
<dbReference type="Pfam" id="PF01465">
    <property type="entry name" value="GRIP"/>
    <property type="match status" value="1"/>
</dbReference>
<keyword evidence="8" id="KW-1185">Reference proteome</keyword>